<comment type="caution">
    <text evidence="1">The sequence shown here is derived from an EMBL/GenBank/DDBJ whole genome shotgun (WGS) entry which is preliminary data.</text>
</comment>
<dbReference type="Proteomes" id="UP001189429">
    <property type="component" value="Unassembled WGS sequence"/>
</dbReference>
<feature type="non-terminal residue" evidence="1">
    <location>
        <position position="270"/>
    </location>
</feature>
<protein>
    <submittedName>
        <fullName evidence="1">Uncharacterized protein</fullName>
    </submittedName>
</protein>
<accession>A0ABN9TAA5</accession>
<keyword evidence="2" id="KW-1185">Reference proteome</keyword>
<gene>
    <name evidence="1" type="ORF">PCOR1329_LOCUS37128</name>
</gene>
<dbReference type="EMBL" id="CAUYUJ010014505">
    <property type="protein sequence ID" value="CAK0842094.1"/>
    <property type="molecule type" value="Genomic_DNA"/>
</dbReference>
<evidence type="ECO:0000313" key="1">
    <source>
        <dbReference type="EMBL" id="CAK0842094.1"/>
    </source>
</evidence>
<sequence length="270" mass="30267">MAIAEHDEAAKQRESICRIIEIALVHDQVVITELASFEYPARQLQLIEVGHFLGIGETKGNLCICPALMQFIAEQMKNEAAVSKERRKAREERALRAPCAAWRRRCSEGAAAHNLPHGRAEGAPSDGQATNGSLAQRVAIEELQEQRRSFELPAGYSEQRQFCEASLVEVLETTPGYQNSSRVKPCDKALVAWPALTGPPVQVSSFAQQADAVQLEGWRQSMLRSDAEVRELQETPGVQRPCVDPQLRNPRKYAEYLDMMLRHHLIEWSV</sequence>
<organism evidence="1 2">
    <name type="scientific">Prorocentrum cordatum</name>
    <dbReference type="NCBI Taxonomy" id="2364126"/>
    <lineage>
        <taxon>Eukaryota</taxon>
        <taxon>Sar</taxon>
        <taxon>Alveolata</taxon>
        <taxon>Dinophyceae</taxon>
        <taxon>Prorocentrales</taxon>
        <taxon>Prorocentraceae</taxon>
        <taxon>Prorocentrum</taxon>
    </lineage>
</organism>
<name>A0ABN9TAA5_9DINO</name>
<reference evidence="1" key="1">
    <citation type="submission" date="2023-10" db="EMBL/GenBank/DDBJ databases">
        <authorList>
            <person name="Chen Y."/>
            <person name="Shah S."/>
            <person name="Dougan E. K."/>
            <person name="Thang M."/>
            <person name="Chan C."/>
        </authorList>
    </citation>
    <scope>NUCLEOTIDE SEQUENCE [LARGE SCALE GENOMIC DNA]</scope>
</reference>
<proteinExistence type="predicted"/>
<evidence type="ECO:0000313" key="2">
    <source>
        <dbReference type="Proteomes" id="UP001189429"/>
    </source>
</evidence>